<keyword evidence="2" id="KW-1185">Reference proteome</keyword>
<dbReference type="HOGENOM" id="CLU_314809_0_0_1"/>
<dbReference type="GeneID" id="6493729"/>
<evidence type="ECO:0000313" key="1">
    <source>
        <dbReference type="EMBL" id="EDV41128.2"/>
    </source>
</evidence>
<dbReference type="AlphaFoldDB" id="B3M9B5"/>
<dbReference type="OrthoDB" id="7872399at2759"/>
<dbReference type="InParanoid" id="B3M9B5"/>
<name>B3M9B5_DROAN</name>
<dbReference type="Proteomes" id="UP000007801">
    <property type="component" value="Unassembled WGS sequence"/>
</dbReference>
<reference evidence="1 2" key="1">
    <citation type="journal article" date="2007" name="Nature">
        <title>Evolution of genes and genomes on the Drosophila phylogeny.</title>
        <authorList>
            <consortium name="Drosophila 12 Genomes Consortium"/>
            <person name="Clark A.G."/>
            <person name="Eisen M.B."/>
            <person name="Smith D.R."/>
            <person name="Bergman C.M."/>
            <person name="Oliver B."/>
            <person name="Markow T.A."/>
            <person name="Kaufman T.C."/>
            <person name="Kellis M."/>
            <person name="Gelbart W."/>
            <person name="Iyer V.N."/>
            <person name="Pollard D.A."/>
            <person name="Sackton T.B."/>
            <person name="Larracuente A.M."/>
            <person name="Singh N.D."/>
            <person name="Abad J.P."/>
            <person name="Abt D.N."/>
            <person name="Adryan B."/>
            <person name="Aguade M."/>
            <person name="Akashi H."/>
            <person name="Anderson W.W."/>
            <person name="Aquadro C.F."/>
            <person name="Ardell D.H."/>
            <person name="Arguello R."/>
            <person name="Artieri C.G."/>
            <person name="Barbash D.A."/>
            <person name="Barker D."/>
            <person name="Barsanti P."/>
            <person name="Batterham P."/>
            <person name="Batzoglou S."/>
            <person name="Begun D."/>
            <person name="Bhutkar A."/>
            <person name="Blanco E."/>
            <person name="Bosak S.A."/>
            <person name="Bradley R.K."/>
            <person name="Brand A.D."/>
            <person name="Brent M.R."/>
            <person name="Brooks A.N."/>
            <person name="Brown R.H."/>
            <person name="Butlin R.K."/>
            <person name="Caggese C."/>
            <person name="Calvi B.R."/>
            <person name="Bernardo de Carvalho A."/>
            <person name="Caspi A."/>
            <person name="Castrezana S."/>
            <person name="Celniker S.E."/>
            <person name="Chang J.L."/>
            <person name="Chapple C."/>
            <person name="Chatterji S."/>
            <person name="Chinwalla A."/>
            <person name="Civetta A."/>
            <person name="Clifton S.W."/>
            <person name="Comeron J.M."/>
            <person name="Costello J.C."/>
            <person name="Coyne J.A."/>
            <person name="Daub J."/>
            <person name="David R.G."/>
            <person name="Delcher A.L."/>
            <person name="Delehaunty K."/>
            <person name="Do C.B."/>
            <person name="Ebling H."/>
            <person name="Edwards K."/>
            <person name="Eickbush T."/>
            <person name="Evans J.D."/>
            <person name="Filipski A."/>
            <person name="Findeiss S."/>
            <person name="Freyhult E."/>
            <person name="Fulton L."/>
            <person name="Fulton R."/>
            <person name="Garcia A.C."/>
            <person name="Gardiner A."/>
            <person name="Garfield D.A."/>
            <person name="Garvin B.E."/>
            <person name="Gibson G."/>
            <person name="Gilbert D."/>
            <person name="Gnerre S."/>
            <person name="Godfrey J."/>
            <person name="Good R."/>
            <person name="Gotea V."/>
            <person name="Gravely B."/>
            <person name="Greenberg A.J."/>
            <person name="Griffiths-Jones S."/>
            <person name="Gross S."/>
            <person name="Guigo R."/>
            <person name="Gustafson E.A."/>
            <person name="Haerty W."/>
            <person name="Hahn M.W."/>
            <person name="Halligan D.L."/>
            <person name="Halpern A.L."/>
            <person name="Halter G.M."/>
            <person name="Han M.V."/>
            <person name="Heger A."/>
            <person name="Hillier L."/>
            <person name="Hinrichs A.S."/>
            <person name="Holmes I."/>
            <person name="Hoskins R.A."/>
            <person name="Hubisz M.J."/>
            <person name="Hultmark D."/>
            <person name="Huntley M.A."/>
            <person name="Jaffe D.B."/>
            <person name="Jagadeeshan S."/>
            <person name="Jeck W.R."/>
            <person name="Johnson J."/>
            <person name="Jones C.D."/>
            <person name="Jordan W.C."/>
            <person name="Karpen G.H."/>
            <person name="Kataoka E."/>
            <person name="Keightley P.D."/>
            <person name="Kheradpour P."/>
            <person name="Kirkness E.F."/>
            <person name="Koerich L.B."/>
            <person name="Kristiansen K."/>
            <person name="Kudrna D."/>
            <person name="Kulathinal R.J."/>
            <person name="Kumar S."/>
            <person name="Kwok R."/>
            <person name="Lander E."/>
            <person name="Langley C.H."/>
            <person name="Lapoint R."/>
            <person name="Lazzaro B.P."/>
            <person name="Lee S.J."/>
            <person name="Levesque L."/>
            <person name="Li R."/>
            <person name="Lin C.F."/>
            <person name="Lin M.F."/>
            <person name="Lindblad-Toh K."/>
            <person name="Llopart A."/>
            <person name="Long M."/>
            <person name="Low L."/>
            <person name="Lozovsky E."/>
            <person name="Lu J."/>
            <person name="Luo M."/>
            <person name="Machado C.A."/>
            <person name="Makalowski W."/>
            <person name="Marzo M."/>
            <person name="Matsuda M."/>
            <person name="Matzkin L."/>
            <person name="McAllister B."/>
            <person name="McBride C.S."/>
            <person name="McKernan B."/>
            <person name="McKernan K."/>
            <person name="Mendez-Lago M."/>
            <person name="Minx P."/>
            <person name="Mollenhauer M.U."/>
            <person name="Montooth K."/>
            <person name="Mount S.M."/>
            <person name="Mu X."/>
            <person name="Myers E."/>
            <person name="Negre B."/>
            <person name="Newfeld S."/>
            <person name="Nielsen R."/>
            <person name="Noor M.A."/>
            <person name="O'Grady P."/>
            <person name="Pachter L."/>
            <person name="Papaceit M."/>
            <person name="Parisi M.J."/>
            <person name="Parisi M."/>
            <person name="Parts L."/>
            <person name="Pedersen J.S."/>
            <person name="Pesole G."/>
            <person name="Phillippy A.M."/>
            <person name="Ponting C.P."/>
            <person name="Pop M."/>
            <person name="Porcelli D."/>
            <person name="Powell J.R."/>
            <person name="Prohaska S."/>
            <person name="Pruitt K."/>
            <person name="Puig M."/>
            <person name="Quesneville H."/>
            <person name="Ram K.R."/>
            <person name="Rand D."/>
            <person name="Rasmussen M.D."/>
            <person name="Reed L.K."/>
            <person name="Reenan R."/>
            <person name="Reily A."/>
            <person name="Remington K.A."/>
            <person name="Rieger T.T."/>
            <person name="Ritchie M.G."/>
            <person name="Robin C."/>
            <person name="Rogers Y.H."/>
            <person name="Rohde C."/>
            <person name="Rozas J."/>
            <person name="Rubenfield M.J."/>
            <person name="Ruiz A."/>
            <person name="Russo S."/>
            <person name="Salzberg S.L."/>
            <person name="Sanchez-Gracia A."/>
            <person name="Saranga D.J."/>
            <person name="Sato H."/>
            <person name="Schaeffer S.W."/>
            <person name="Schatz M.C."/>
            <person name="Schlenke T."/>
            <person name="Schwartz R."/>
            <person name="Segarra C."/>
            <person name="Singh R.S."/>
            <person name="Sirot L."/>
            <person name="Sirota M."/>
            <person name="Sisneros N.B."/>
            <person name="Smith C.D."/>
            <person name="Smith T.F."/>
            <person name="Spieth J."/>
            <person name="Stage D.E."/>
            <person name="Stark A."/>
            <person name="Stephan W."/>
            <person name="Strausberg R.L."/>
            <person name="Strempel S."/>
            <person name="Sturgill D."/>
            <person name="Sutton G."/>
            <person name="Sutton G.G."/>
            <person name="Tao W."/>
            <person name="Teichmann S."/>
            <person name="Tobari Y.N."/>
            <person name="Tomimura Y."/>
            <person name="Tsolas J.M."/>
            <person name="Valente V.L."/>
            <person name="Venter E."/>
            <person name="Venter J.C."/>
            <person name="Vicario S."/>
            <person name="Vieira F.G."/>
            <person name="Vilella A.J."/>
            <person name="Villasante A."/>
            <person name="Walenz B."/>
            <person name="Wang J."/>
            <person name="Wasserman M."/>
            <person name="Watts T."/>
            <person name="Wilson D."/>
            <person name="Wilson R.K."/>
            <person name="Wing R.A."/>
            <person name="Wolfner M.F."/>
            <person name="Wong A."/>
            <person name="Wong G.K."/>
            <person name="Wu C.I."/>
            <person name="Wu G."/>
            <person name="Yamamoto D."/>
            <person name="Yang H.P."/>
            <person name="Yang S.P."/>
            <person name="Yorke J.A."/>
            <person name="Yoshida K."/>
            <person name="Zdobnov E."/>
            <person name="Zhang P."/>
            <person name="Zhang Y."/>
            <person name="Zimin A.V."/>
            <person name="Baldwin J."/>
            <person name="Abdouelleil A."/>
            <person name="Abdulkadir J."/>
            <person name="Abebe A."/>
            <person name="Abera B."/>
            <person name="Abreu J."/>
            <person name="Acer S.C."/>
            <person name="Aftuck L."/>
            <person name="Alexander A."/>
            <person name="An P."/>
            <person name="Anderson E."/>
            <person name="Anderson S."/>
            <person name="Arachi H."/>
            <person name="Azer M."/>
            <person name="Bachantsang P."/>
            <person name="Barry A."/>
            <person name="Bayul T."/>
            <person name="Berlin A."/>
            <person name="Bessette D."/>
            <person name="Bloom T."/>
            <person name="Blye J."/>
            <person name="Boguslavskiy L."/>
            <person name="Bonnet C."/>
            <person name="Boukhgalter B."/>
            <person name="Bourzgui I."/>
            <person name="Brown A."/>
            <person name="Cahill P."/>
            <person name="Channer S."/>
            <person name="Cheshatsang Y."/>
            <person name="Chuda L."/>
            <person name="Citroen M."/>
            <person name="Collymore A."/>
            <person name="Cooke P."/>
            <person name="Costello M."/>
            <person name="D'Aco K."/>
            <person name="Daza R."/>
            <person name="De Haan G."/>
            <person name="DeGray S."/>
            <person name="DeMaso C."/>
            <person name="Dhargay N."/>
            <person name="Dooley K."/>
            <person name="Dooley E."/>
            <person name="Doricent M."/>
            <person name="Dorje P."/>
            <person name="Dorjee K."/>
            <person name="Dupes A."/>
            <person name="Elong R."/>
            <person name="Falk J."/>
            <person name="Farina A."/>
            <person name="Faro S."/>
            <person name="Ferguson D."/>
            <person name="Fisher S."/>
            <person name="Foley C.D."/>
            <person name="Franke A."/>
            <person name="Friedrich D."/>
            <person name="Gadbois L."/>
            <person name="Gearin G."/>
            <person name="Gearin C.R."/>
            <person name="Giannoukos G."/>
            <person name="Goode T."/>
            <person name="Graham J."/>
            <person name="Grandbois E."/>
            <person name="Grewal S."/>
            <person name="Gyaltsen K."/>
            <person name="Hafez N."/>
            <person name="Hagos B."/>
            <person name="Hall J."/>
            <person name="Henson C."/>
            <person name="Hollinger A."/>
            <person name="Honan T."/>
            <person name="Huard M.D."/>
            <person name="Hughes L."/>
            <person name="Hurhula B."/>
            <person name="Husby M.E."/>
            <person name="Kamat A."/>
            <person name="Kanga B."/>
            <person name="Kashin S."/>
            <person name="Khazanovich D."/>
            <person name="Kisner P."/>
            <person name="Lance K."/>
            <person name="Lara M."/>
            <person name="Lee W."/>
            <person name="Lennon N."/>
            <person name="Letendre F."/>
            <person name="LeVine R."/>
            <person name="Lipovsky A."/>
            <person name="Liu X."/>
            <person name="Liu J."/>
            <person name="Liu S."/>
            <person name="Lokyitsang T."/>
            <person name="Lokyitsang Y."/>
            <person name="Lubonja R."/>
            <person name="Lui A."/>
            <person name="MacDonald P."/>
            <person name="Magnisalis V."/>
            <person name="Maru K."/>
            <person name="Matthews C."/>
            <person name="McCusker W."/>
            <person name="McDonough S."/>
            <person name="Mehta T."/>
            <person name="Meldrim J."/>
            <person name="Meneus L."/>
            <person name="Mihai O."/>
            <person name="Mihalev A."/>
            <person name="Mihova T."/>
            <person name="Mittelman R."/>
            <person name="Mlenga V."/>
            <person name="Montmayeur A."/>
            <person name="Mulrain L."/>
            <person name="Navidi A."/>
            <person name="Naylor J."/>
            <person name="Negash T."/>
            <person name="Nguyen T."/>
            <person name="Nguyen N."/>
            <person name="Nicol R."/>
            <person name="Norbu C."/>
            <person name="Norbu N."/>
            <person name="Novod N."/>
            <person name="O'Neill B."/>
            <person name="Osman S."/>
            <person name="Markiewicz E."/>
            <person name="Oyono O.L."/>
            <person name="Patti C."/>
            <person name="Phunkhang P."/>
            <person name="Pierre F."/>
            <person name="Priest M."/>
            <person name="Raghuraman S."/>
            <person name="Rege F."/>
            <person name="Reyes R."/>
            <person name="Rise C."/>
            <person name="Rogov P."/>
            <person name="Ross K."/>
            <person name="Ryan E."/>
            <person name="Settipalli S."/>
            <person name="Shea T."/>
            <person name="Sherpa N."/>
            <person name="Shi L."/>
            <person name="Shih D."/>
            <person name="Sparrow T."/>
            <person name="Spaulding J."/>
            <person name="Stalker J."/>
            <person name="Stange-Thomann N."/>
            <person name="Stavropoulos S."/>
            <person name="Stone C."/>
            <person name="Strader C."/>
            <person name="Tesfaye S."/>
            <person name="Thomson T."/>
            <person name="Thoulutsang Y."/>
            <person name="Thoulutsang D."/>
            <person name="Topham K."/>
            <person name="Topping I."/>
            <person name="Tsamla T."/>
            <person name="Vassiliev H."/>
            <person name="Vo A."/>
            <person name="Wangchuk T."/>
            <person name="Wangdi T."/>
            <person name="Weiand M."/>
            <person name="Wilkinson J."/>
            <person name="Wilson A."/>
            <person name="Yadav S."/>
            <person name="Young G."/>
            <person name="Yu Q."/>
            <person name="Zembek L."/>
            <person name="Zhong D."/>
            <person name="Zimmer A."/>
            <person name="Zwirko Z."/>
            <person name="Jaffe D.B."/>
            <person name="Alvarez P."/>
            <person name="Brockman W."/>
            <person name="Butler J."/>
            <person name="Chin C."/>
            <person name="Gnerre S."/>
            <person name="Grabherr M."/>
            <person name="Kleber M."/>
            <person name="Mauceli E."/>
            <person name="MacCallum I."/>
        </authorList>
    </citation>
    <scope>NUCLEOTIDE SEQUENCE [LARGE SCALE GENOMIC DNA]</scope>
    <source>
        <strain evidence="2">Tucson 14024-0371.13</strain>
    </source>
</reference>
<dbReference type="KEGG" id="dan:6493729"/>
<accession>B3M9B5</accession>
<dbReference type="EMBL" id="CH902618">
    <property type="protein sequence ID" value="EDV41128.2"/>
    <property type="molecule type" value="Genomic_DNA"/>
</dbReference>
<protein>
    <submittedName>
        <fullName evidence="1">Uncharacterized protein</fullName>
    </submittedName>
</protein>
<evidence type="ECO:0000313" key="2">
    <source>
        <dbReference type="Proteomes" id="UP000007801"/>
    </source>
</evidence>
<organism evidence="1 2">
    <name type="scientific">Drosophila ananassae</name>
    <name type="common">Fruit fly</name>
    <dbReference type="NCBI Taxonomy" id="7217"/>
    <lineage>
        <taxon>Eukaryota</taxon>
        <taxon>Metazoa</taxon>
        <taxon>Ecdysozoa</taxon>
        <taxon>Arthropoda</taxon>
        <taxon>Hexapoda</taxon>
        <taxon>Insecta</taxon>
        <taxon>Pterygota</taxon>
        <taxon>Neoptera</taxon>
        <taxon>Endopterygota</taxon>
        <taxon>Diptera</taxon>
        <taxon>Brachycera</taxon>
        <taxon>Muscomorpha</taxon>
        <taxon>Ephydroidea</taxon>
        <taxon>Drosophilidae</taxon>
        <taxon>Drosophila</taxon>
        <taxon>Sophophora</taxon>
    </lineage>
</organism>
<proteinExistence type="predicted"/>
<sequence>MKALTKLSMGFTESECFEYVPRMVGIEQLIIQTDNFEGYQIIQILENCLKLKEIYFLRSNPRLNNEFILEVIDHLRFVRNLQEQKPLKMFFHDLKYMSLHEEFKVNEDYLRIIVIERPPGNDFLDEAPFQVNYRESDEDCTDSDVDDPTSLLK</sequence>
<gene>
    <name evidence="1" type="primary">Dana\GF10862</name>
    <name evidence="1" type="synonym">dana_GLEANR_10820</name>
    <name evidence="1" type="ORF">GF10862</name>
</gene>